<organism evidence="2 3">
    <name type="scientific">Lithospermum erythrorhizon</name>
    <name type="common">Purple gromwell</name>
    <name type="synonym">Lithospermum officinale var. erythrorhizon</name>
    <dbReference type="NCBI Taxonomy" id="34254"/>
    <lineage>
        <taxon>Eukaryota</taxon>
        <taxon>Viridiplantae</taxon>
        <taxon>Streptophyta</taxon>
        <taxon>Embryophyta</taxon>
        <taxon>Tracheophyta</taxon>
        <taxon>Spermatophyta</taxon>
        <taxon>Magnoliopsida</taxon>
        <taxon>eudicotyledons</taxon>
        <taxon>Gunneridae</taxon>
        <taxon>Pentapetalae</taxon>
        <taxon>asterids</taxon>
        <taxon>lamiids</taxon>
        <taxon>Boraginales</taxon>
        <taxon>Boraginaceae</taxon>
        <taxon>Boraginoideae</taxon>
        <taxon>Lithospermeae</taxon>
        <taxon>Lithospermum</taxon>
    </lineage>
</organism>
<evidence type="ECO:0000313" key="3">
    <source>
        <dbReference type="Proteomes" id="UP001454036"/>
    </source>
</evidence>
<feature type="region of interest" description="Disordered" evidence="1">
    <location>
        <begin position="39"/>
        <end position="138"/>
    </location>
</feature>
<name>A0AAV3S1H2_LITER</name>
<evidence type="ECO:0000313" key="2">
    <source>
        <dbReference type="EMBL" id="GAA0186452.1"/>
    </source>
</evidence>
<dbReference type="AlphaFoldDB" id="A0AAV3S1H2"/>
<feature type="compositionally biased region" description="Low complexity" evidence="1">
    <location>
        <begin position="108"/>
        <end position="131"/>
    </location>
</feature>
<protein>
    <submittedName>
        <fullName evidence="2">Uncharacterized protein</fullName>
    </submittedName>
</protein>
<evidence type="ECO:0000256" key="1">
    <source>
        <dbReference type="SAM" id="MobiDB-lite"/>
    </source>
</evidence>
<dbReference type="Proteomes" id="UP001454036">
    <property type="component" value="Unassembled WGS sequence"/>
</dbReference>
<feature type="compositionally biased region" description="Low complexity" evidence="1">
    <location>
        <begin position="54"/>
        <end position="66"/>
    </location>
</feature>
<feature type="compositionally biased region" description="Low complexity" evidence="1">
    <location>
        <begin position="74"/>
        <end position="84"/>
    </location>
</feature>
<comment type="caution">
    <text evidence="2">The sequence shown here is derived from an EMBL/GenBank/DDBJ whole genome shotgun (WGS) entry which is preliminary data.</text>
</comment>
<gene>
    <name evidence="2" type="ORF">LIER_33740</name>
</gene>
<accession>A0AAV3S1H2</accession>
<proteinExistence type="predicted"/>
<sequence>MVLQTSSFEFPQRRYAHKEESHYNNGFMQNNDYYGNSSSMQMMRPAPSGFQAPNHYSHGGFSNHGSHGYGPGGSNYSSGMYSHSQNGAMNNRFAAHQSSHMSMGPGRYQYQHQNHGHNSSSSPFHNSSHTWSSKDLDD</sequence>
<keyword evidence="3" id="KW-1185">Reference proteome</keyword>
<reference evidence="2 3" key="1">
    <citation type="submission" date="2024-01" db="EMBL/GenBank/DDBJ databases">
        <title>The complete chloroplast genome sequence of Lithospermum erythrorhizon: insights into the phylogenetic relationship among Boraginaceae species and the maternal lineages of purple gromwells.</title>
        <authorList>
            <person name="Okada T."/>
            <person name="Watanabe K."/>
        </authorList>
    </citation>
    <scope>NUCLEOTIDE SEQUENCE [LARGE SCALE GENOMIC DNA]</scope>
</reference>
<dbReference type="EMBL" id="BAABME010013717">
    <property type="protein sequence ID" value="GAA0186452.1"/>
    <property type="molecule type" value="Genomic_DNA"/>
</dbReference>